<dbReference type="OrthoDB" id="6133115at2759"/>
<dbReference type="GO" id="GO:0016020">
    <property type="term" value="C:membrane"/>
    <property type="evidence" value="ECO:0007669"/>
    <property type="project" value="UniProtKB-SubCell"/>
</dbReference>
<feature type="compositionally biased region" description="Basic and acidic residues" evidence="7">
    <location>
        <begin position="562"/>
        <end position="571"/>
    </location>
</feature>
<feature type="region of interest" description="Disordered" evidence="7">
    <location>
        <begin position="554"/>
        <end position="584"/>
    </location>
</feature>
<keyword evidence="3" id="KW-0813">Transport</keyword>
<feature type="transmembrane region" description="Helical" evidence="8">
    <location>
        <begin position="344"/>
        <end position="364"/>
    </location>
</feature>
<protein>
    <submittedName>
        <fullName evidence="10">Hexose transporter</fullName>
    </submittedName>
</protein>
<dbReference type="PANTHER" id="PTHR48022:SF64">
    <property type="entry name" value="MAJOR FACILITATOR SUPERFAMILY (MFS) PROFILE DOMAIN-CONTAINING PROTEIN"/>
    <property type="match status" value="1"/>
</dbReference>
<feature type="compositionally biased region" description="Basic and acidic residues" evidence="7">
    <location>
        <begin position="1"/>
        <end position="13"/>
    </location>
</feature>
<evidence type="ECO:0000256" key="6">
    <source>
        <dbReference type="ARBA" id="ARBA00023136"/>
    </source>
</evidence>
<evidence type="ECO:0000256" key="2">
    <source>
        <dbReference type="ARBA" id="ARBA00010992"/>
    </source>
</evidence>
<feature type="transmembrane region" description="Helical" evidence="8">
    <location>
        <begin position="508"/>
        <end position="528"/>
    </location>
</feature>
<evidence type="ECO:0000259" key="9">
    <source>
        <dbReference type="PROSITE" id="PS50850"/>
    </source>
</evidence>
<evidence type="ECO:0000256" key="5">
    <source>
        <dbReference type="ARBA" id="ARBA00022989"/>
    </source>
</evidence>
<keyword evidence="4 8" id="KW-0812">Transmembrane</keyword>
<evidence type="ECO:0000256" key="4">
    <source>
        <dbReference type="ARBA" id="ARBA00022692"/>
    </source>
</evidence>
<feature type="transmembrane region" description="Helical" evidence="8">
    <location>
        <begin position="176"/>
        <end position="193"/>
    </location>
</feature>
<feature type="domain" description="Major facilitator superfamily (MFS) profile" evidence="9">
    <location>
        <begin position="91"/>
        <end position="531"/>
    </location>
</feature>
<dbReference type="FunFam" id="1.20.1250.20:FF:000134">
    <property type="entry name" value="MFS sugar transporter protein"/>
    <property type="match status" value="1"/>
</dbReference>
<evidence type="ECO:0000256" key="8">
    <source>
        <dbReference type="SAM" id="Phobius"/>
    </source>
</evidence>
<dbReference type="InterPro" id="IPR036259">
    <property type="entry name" value="MFS_trans_sf"/>
</dbReference>
<proteinExistence type="inferred from homology"/>
<comment type="caution">
    <text evidence="10">The sequence shown here is derived from an EMBL/GenBank/DDBJ whole genome shotgun (WGS) entry which is preliminary data.</text>
</comment>
<dbReference type="AlphaFoldDB" id="A0A9Q5HV93"/>
<evidence type="ECO:0000256" key="1">
    <source>
        <dbReference type="ARBA" id="ARBA00004141"/>
    </source>
</evidence>
<reference evidence="10" key="1">
    <citation type="submission" date="2016-06" db="EMBL/GenBank/DDBJ databases">
        <title>Draft Genome sequence of the fungus Inonotus baumii.</title>
        <authorList>
            <person name="Zhu H."/>
            <person name="Lin W."/>
        </authorList>
    </citation>
    <scope>NUCLEOTIDE SEQUENCE</scope>
    <source>
        <strain evidence="10">821</strain>
    </source>
</reference>
<dbReference type="PANTHER" id="PTHR48022">
    <property type="entry name" value="PLASTIDIC GLUCOSE TRANSPORTER 4"/>
    <property type="match status" value="1"/>
</dbReference>
<dbReference type="PROSITE" id="PS50850">
    <property type="entry name" value="MFS"/>
    <property type="match status" value="1"/>
</dbReference>
<comment type="similarity">
    <text evidence="2">Belongs to the major facilitator superfamily. Sugar transporter (TC 2.A.1.1) family.</text>
</comment>
<dbReference type="PROSITE" id="PS00216">
    <property type="entry name" value="SUGAR_TRANSPORT_1"/>
    <property type="match status" value="1"/>
</dbReference>
<evidence type="ECO:0000313" key="11">
    <source>
        <dbReference type="Proteomes" id="UP000757232"/>
    </source>
</evidence>
<dbReference type="InterPro" id="IPR005828">
    <property type="entry name" value="MFS_sugar_transport-like"/>
</dbReference>
<evidence type="ECO:0000256" key="7">
    <source>
        <dbReference type="SAM" id="MobiDB-lite"/>
    </source>
</evidence>
<keyword evidence="5 8" id="KW-1133">Transmembrane helix</keyword>
<dbReference type="InterPro" id="IPR005829">
    <property type="entry name" value="Sugar_transporter_CS"/>
</dbReference>
<evidence type="ECO:0000313" key="10">
    <source>
        <dbReference type="EMBL" id="OCB86651.1"/>
    </source>
</evidence>
<comment type="subcellular location">
    <subcellularLocation>
        <location evidence="1">Membrane</location>
        <topology evidence="1">Multi-pass membrane protein</topology>
    </subcellularLocation>
</comment>
<feature type="transmembrane region" description="Helical" evidence="8">
    <location>
        <begin position="409"/>
        <end position="431"/>
    </location>
</feature>
<accession>A0A9Q5HV93</accession>
<dbReference type="Proteomes" id="UP000757232">
    <property type="component" value="Unassembled WGS sequence"/>
</dbReference>
<sequence>MKYDDRAGMEELPHAPLSNPGPASQSGTKLQQHKYGTSCLILPFPDHRLNFTSMGAGAVAVSSGEQGGWVHLLDPKRKFHNNWRLICLNAWILLFLITSTTNGYDGSMMNGLQSLTQWEEDFNWPTGGMLGLLNAIQVAWWPFADFADLNEFQNIGSLGAYPFAPFFSDGLGRRPTILFGALLMCAATAIQTASNSVKMFIGARFLIGFGLTFASNSAPMLVSEVAYPPHRSIIAAWTTFGSFKIPSSWAWRLPSVLQGLPSVLQVCLIWFAPESPRWLIAKGRETQALRTLAYYHADGNEHDPLVQYEFEEIKAAIVFERTVQKNVGFKSLFSKKGNLKRLRIIIAIAFFSQWSGNGLVSFYLNKVFDAIGITDPTVQLLINGILQIWNLGIALGAAFLVERVGRRKLFISSCAGMMVFFTLQTVCSALFAQRGSPSSAHAVIAFIFLFYGAYDIAFTPLIVSYTVEILPFDVRAKGLMIFNLSVSVSLIFNQYVNPIALGKLGWKYYIVYCCWLAFELVFCCIYIVETKGLTLEETSALFDGQEAMEQIEHQATAQASSDIREEDEKASHSPSSSNREIKQV</sequence>
<keyword evidence="6 8" id="KW-0472">Membrane</keyword>
<dbReference type="InterPro" id="IPR050360">
    <property type="entry name" value="MFS_Sugar_Transporters"/>
</dbReference>
<evidence type="ECO:0000256" key="3">
    <source>
        <dbReference type="ARBA" id="ARBA00022448"/>
    </source>
</evidence>
<dbReference type="Pfam" id="PF00083">
    <property type="entry name" value="Sugar_tr"/>
    <property type="match status" value="1"/>
</dbReference>
<feature type="transmembrane region" description="Helical" evidence="8">
    <location>
        <begin position="443"/>
        <end position="467"/>
    </location>
</feature>
<dbReference type="InterPro" id="IPR020846">
    <property type="entry name" value="MFS_dom"/>
</dbReference>
<feature type="transmembrane region" description="Helical" evidence="8">
    <location>
        <begin position="384"/>
        <end position="402"/>
    </location>
</feature>
<dbReference type="Gene3D" id="1.20.1250.20">
    <property type="entry name" value="MFS general substrate transporter like domains"/>
    <property type="match status" value="1"/>
</dbReference>
<feature type="transmembrane region" description="Helical" evidence="8">
    <location>
        <begin position="85"/>
        <end position="104"/>
    </location>
</feature>
<dbReference type="EMBL" id="LNZH02000200">
    <property type="protein sequence ID" value="OCB86651.1"/>
    <property type="molecule type" value="Genomic_DNA"/>
</dbReference>
<gene>
    <name evidence="10" type="ORF">A7U60_g6332</name>
</gene>
<dbReference type="SUPFAM" id="SSF103473">
    <property type="entry name" value="MFS general substrate transporter"/>
    <property type="match status" value="1"/>
</dbReference>
<organism evidence="10 11">
    <name type="scientific">Sanghuangporus baumii</name>
    <name type="common">Phellinus baumii</name>
    <dbReference type="NCBI Taxonomy" id="108892"/>
    <lineage>
        <taxon>Eukaryota</taxon>
        <taxon>Fungi</taxon>
        <taxon>Dikarya</taxon>
        <taxon>Basidiomycota</taxon>
        <taxon>Agaricomycotina</taxon>
        <taxon>Agaricomycetes</taxon>
        <taxon>Hymenochaetales</taxon>
        <taxon>Hymenochaetaceae</taxon>
        <taxon>Sanghuangporus</taxon>
    </lineage>
</organism>
<feature type="transmembrane region" description="Helical" evidence="8">
    <location>
        <begin position="479"/>
        <end position="496"/>
    </location>
</feature>
<dbReference type="GO" id="GO:0005351">
    <property type="term" value="F:carbohydrate:proton symporter activity"/>
    <property type="evidence" value="ECO:0007669"/>
    <property type="project" value="TreeGrafter"/>
</dbReference>
<keyword evidence="11" id="KW-1185">Reference proteome</keyword>
<feature type="region of interest" description="Disordered" evidence="7">
    <location>
        <begin position="1"/>
        <end position="29"/>
    </location>
</feature>
<name>A0A9Q5HV93_SANBA</name>